<dbReference type="SMART" id="SM00487">
    <property type="entry name" value="DEXDc"/>
    <property type="match status" value="1"/>
</dbReference>
<dbReference type="PROSITE" id="PS50908">
    <property type="entry name" value="RWD"/>
    <property type="match status" value="1"/>
</dbReference>
<dbReference type="Pfam" id="PF24899">
    <property type="entry name" value="UBA_DHX29"/>
    <property type="match status" value="1"/>
</dbReference>
<dbReference type="InterPro" id="IPR001650">
    <property type="entry name" value="Helicase_C-like"/>
</dbReference>
<dbReference type="Pfam" id="PF05773">
    <property type="entry name" value="RWD"/>
    <property type="match status" value="1"/>
</dbReference>
<dbReference type="InterPro" id="IPR006575">
    <property type="entry name" value="RWD_dom"/>
</dbReference>
<dbReference type="SMART" id="SM00847">
    <property type="entry name" value="HA2"/>
    <property type="match status" value="1"/>
</dbReference>
<dbReference type="FunFam" id="3.40.50.300:FF:000325">
    <property type="entry name" value="ATP-dependent RNA helicase DHX29"/>
    <property type="match status" value="1"/>
</dbReference>
<reference evidence="12" key="1">
    <citation type="submission" date="2019-03" db="EMBL/GenBank/DDBJ databases">
        <title>Long read genome sequence of the mycoparasitic Pythium oligandrum ATCC 38472 isolated from sugarbeet rhizosphere.</title>
        <authorList>
            <person name="Gaulin E."/>
        </authorList>
    </citation>
    <scope>NUCLEOTIDE SEQUENCE</scope>
    <source>
        <strain evidence="12">ATCC 38472_TT</strain>
    </source>
</reference>
<evidence type="ECO:0000256" key="6">
    <source>
        <dbReference type="ARBA" id="ARBA00022840"/>
    </source>
</evidence>
<keyword evidence="3" id="KW-0547">Nucleotide-binding</keyword>
<dbReference type="InterPro" id="IPR011709">
    <property type="entry name" value="DEAD-box_helicase_OB_fold"/>
</dbReference>
<dbReference type="PROSITE" id="PS00690">
    <property type="entry name" value="DEAH_ATP_HELICASE"/>
    <property type="match status" value="1"/>
</dbReference>
<comment type="caution">
    <text evidence="12">The sequence shown here is derived from an EMBL/GenBank/DDBJ whole genome shotgun (WGS) entry which is preliminary data.</text>
</comment>
<dbReference type="InterPro" id="IPR011545">
    <property type="entry name" value="DEAD/DEAH_box_helicase_dom"/>
</dbReference>
<evidence type="ECO:0000259" key="10">
    <source>
        <dbReference type="PROSITE" id="PS51192"/>
    </source>
</evidence>
<dbReference type="Pfam" id="PF21010">
    <property type="entry name" value="HA2_C"/>
    <property type="match status" value="1"/>
</dbReference>
<dbReference type="SUPFAM" id="SSF52540">
    <property type="entry name" value="P-loop containing nucleoside triphosphate hydrolases"/>
    <property type="match status" value="1"/>
</dbReference>
<dbReference type="InterPro" id="IPR002464">
    <property type="entry name" value="DNA/RNA_helicase_DEAH_CS"/>
</dbReference>
<dbReference type="SUPFAM" id="SSF54495">
    <property type="entry name" value="UBC-like"/>
    <property type="match status" value="1"/>
</dbReference>
<dbReference type="PANTHER" id="PTHR18934">
    <property type="entry name" value="ATP-DEPENDENT RNA HELICASE"/>
    <property type="match status" value="1"/>
</dbReference>
<dbReference type="InterPro" id="IPR007502">
    <property type="entry name" value="Helicase-assoc_dom"/>
</dbReference>
<organism evidence="12 13">
    <name type="scientific">Pythium oligandrum</name>
    <name type="common">Mycoparasitic fungus</name>
    <dbReference type="NCBI Taxonomy" id="41045"/>
    <lineage>
        <taxon>Eukaryota</taxon>
        <taxon>Sar</taxon>
        <taxon>Stramenopiles</taxon>
        <taxon>Oomycota</taxon>
        <taxon>Peronosporomycetes</taxon>
        <taxon>Pythiales</taxon>
        <taxon>Pythiaceae</taxon>
        <taxon>Pythium</taxon>
    </lineage>
</organism>
<feature type="region of interest" description="Disordered" evidence="8">
    <location>
        <begin position="102"/>
        <end position="204"/>
    </location>
</feature>
<protein>
    <recommendedName>
        <fullName evidence="2">RNA helicase</fullName>
        <ecNumber evidence="2">3.6.4.13</ecNumber>
    </recommendedName>
</protein>
<dbReference type="Gene3D" id="3.40.50.300">
    <property type="entry name" value="P-loop containing nucleotide triphosphate hydrolases"/>
    <property type="match status" value="2"/>
</dbReference>
<comment type="catalytic activity">
    <reaction evidence="7">
        <text>ATP + H2O = ADP + phosphate + H(+)</text>
        <dbReference type="Rhea" id="RHEA:13065"/>
        <dbReference type="ChEBI" id="CHEBI:15377"/>
        <dbReference type="ChEBI" id="CHEBI:15378"/>
        <dbReference type="ChEBI" id="CHEBI:30616"/>
        <dbReference type="ChEBI" id="CHEBI:43474"/>
        <dbReference type="ChEBI" id="CHEBI:456216"/>
        <dbReference type="EC" id="3.6.4.13"/>
    </reaction>
</comment>
<evidence type="ECO:0000256" key="1">
    <source>
        <dbReference type="ARBA" id="ARBA00008792"/>
    </source>
</evidence>
<evidence type="ECO:0000256" key="7">
    <source>
        <dbReference type="ARBA" id="ARBA00047984"/>
    </source>
</evidence>
<feature type="compositionally biased region" description="Basic and acidic residues" evidence="8">
    <location>
        <begin position="193"/>
        <end position="204"/>
    </location>
</feature>
<evidence type="ECO:0000256" key="2">
    <source>
        <dbReference type="ARBA" id="ARBA00012552"/>
    </source>
</evidence>
<keyword evidence="4" id="KW-0378">Hydrolase</keyword>
<feature type="region of interest" description="Disordered" evidence="8">
    <location>
        <begin position="529"/>
        <end position="577"/>
    </location>
</feature>
<dbReference type="PANTHER" id="PTHR18934:SF237">
    <property type="entry name" value="ATP-DEPENDENT DNA_RNA HELICASE DHX36"/>
    <property type="match status" value="1"/>
</dbReference>
<dbReference type="PROSITE" id="PS51192">
    <property type="entry name" value="HELICASE_ATP_BIND_1"/>
    <property type="match status" value="1"/>
</dbReference>
<dbReference type="Pfam" id="PF00271">
    <property type="entry name" value="Helicase_C"/>
    <property type="match status" value="1"/>
</dbReference>
<dbReference type="Gene3D" id="1.20.120.1080">
    <property type="match status" value="1"/>
</dbReference>
<feature type="domain" description="RWD" evidence="9">
    <location>
        <begin position="418"/>
        <end position="517"/>
    </location>
</feature>
<feature type="domain" description="Helicase C-terminal" evidence="11">
    <location>
        <begin position="860"/>
        <end position="1030"/>
    </location>
</feature>
<comment type="similarity">
    <text evidence="1">Belongs to the DEAD box helicase family. DEAH subfamily.</text>
</comment>
<proteinExistence type="inferred from homology"/>
<dbReference type="PROSITE" id="PS51194">
    <property type="entry name" value="HELICASE_CTER"/>
    <property type="match status" value="1"/>
</dbReference>
<dbReference type="EC" id="3.6.4.13" evidence="2"/>
<keyword evidence="13" id="KW-1185">Reference proteome</keyword>
<dbReference type="EMBL" id="SPLM01000039">
    <property type="protein sequence ID" value="TMW64738.1"/>
    <property type="molecule type" value="Genomic_DNA"/>
</dbReference>
<dbReference type="Gene3D" id="3.10.110.10">
    <property type="entry name" value="Ubiquitin Conjugating Enzyme"/>
    <property type="match status" value="1"/>
</dbReference>
<evidence type="ECO:0000256" key="8">
    <source>
        <dbReference type="SAM" id="MobiDB-lite"/>
    </source>
</evidence>
<dbReference type="GO" id="GO:0005524">
    <property type="term" value="F:ATP binding"/>
    <property type="evidence" value="ECO:0007669"/>
    <property type="project" value="UniProtKB-KW"/>
</dbReference>
<keyword evidence="6" id="KW-0067">ATP-binding</keyword>
<dbReference type="Pfam" id="PF26026">
    <property type="entry name" value="RNA_hel_CTD"/>
    <property type="match status" value="1"/>
</dbReference>
<sequence>MQLLHEYCQSKKRSNARYVHARAPEGRFRMRCILPDDKSSAKDLAFCPEQDFETMDDAKHCAALLALKHVDPLRPLERKLPDQYRELWLDLVKDVVPAGAAATTTSADKKPSRGKGKKGKEETKTVVMEEKKQTEVVKSEGDMDLWADTPDSPTHEDKSKTKRPVELTADRKFASRAEYEQAQLERAKHRNDRNRARENRERANPHKQVFMSAACREMIENVLKTLGVVSDGAAGESEGATQPTKENHEVFYAKVTKELSAIGFERKHIQGALQACKKDSDHSDDEFMTIILDWLCLHVPEGELPKGFNPEGTQLDVVVMSNGTDAQSTQTPLSTVLVQRLMKLGYDRRDAVTLVDEHVEANKSRLDVDNDAPTNAQVMQVVHSSLPHLLRHLALDTVVDAAKSAIPDEDELKQLREDELFALEAIYDDKMVMEFIDAGQLLTVHLTDEVDLEILLPSDSKYPFEYPALAVTCKDGSATPFKCLGACANALRSCQNSMGEPMIYDLCVAVESAISEKSGGERIVLFKREAKETASSPPPAPTVIAKDKPGNKKSKQPQRSASAKQPRKKQSVDPAQIKQMSDKLFQQRRAKDSNAGFQQMLQARAKLPAAAERDNVLEYIVHHQVVLVCGQTGCGKTTQIPQFIMDDYIDKQRGGECQIICTQPRRIAAIGVATRVAQERCEDIADIVGYQIRMDAKKSANTRLLFCTTGVLLRRLLTDRLLSGVSHVIVDEVHERNVDTDFLLSILRDLLPQRPDLRLILMSATMNAELFVNYFSSSAKSPCPVLDIPGFTYPVESHFLEDVIAKTSYQVPKKLLVNKKKASDAQDENAREKLVSEMTPQELVARIDDSRIDYELCVHLVKHLVESSSNQHGAILVFLPGTAEIKRLMEMLNQQKEVGSRLWVLALHGSLSGADQSLVFRPPPKGKTKVILSTNIAETSITINDITVVIDTGKVKEMVYDSQLRRSQLLDCWASRAACDQRKGRAGRVQAGTCYRLFSRDRFQRMDAQLAAEIHRVSLEQLCLQIKKLELGPIRAFLAKAIEPPKQEAIDSAMTELIAIAAFKRVEDDSGRQREEVRLTPLGSHLAMLPLDARIGKFLVYGSILRCIDPVATIAACISSKNPFVMSMGDPELQERQQSLKKELNAGSKSDHLLLARLIERYAPVKGQKQKRAFCKDYGLSYDTMETIVELKAQYLQQLDAIGFYEGNKRDELNTNSSFPRIVKAALCAGLYANVIQVVYPEQKYFQSAHGVFTEQHDAKKIRYFVCASTATGPESAQPSAASRERVFLHPSSCNFTQTQYDSPWLLYTELVQTSKVFVRESTMVNPYAMLLFGGKLEVVHEKNLLCLDDWIRFQAVARIGVLIKAIRRKLDELLTQKIANPEVDIAQSELVTAISHLLKSEGM</sequence>
<dbReference type="Proteomes" id="UP000794436">
    <property type="component" value="Unassembled WGS sequence"/>
</dbReference>
<dbReference type="CDD" id="cd18791">
    <property type="entry name" value="SF2_C_RHA"/>
    <property type="match status" value="1"/>
</dbReference>
<feature type="domain" description="Helicase ATP-binding" evidence="10">
    <location>
        <begin position="617"/>
        <end position="784"/>
    </location>
</feature>
<keyword evidence="5" id="KW-0347">Helicase</keyword>
<feature type="compositionally biased region" description="Basic and acidic residues" evidence="8">
    <location>
        <begin position="153"/>
        <end position="186"/>
    </location>
</feature>
<dbReference type="CDD" id="cd17917">
    <property type="entry name" value="DEXHc_RHA-like"/>
    <property type="match status" value="1"/>
</dbReference>
<name>A0A8K1FNK9_PYTOL</name>
<dbReference type="SMART" id="SM00490">
    <property type="entry name" value="HELICc"/>
    <property type="match status" value="1"/>
</dbReference>
<dbReference type="GO" id="GO:0003723">
    <property type="term" value="F:RNA binding"/>
    <property type="evidence" value="ECO:0007669"/>
    <property type="project" value="TreeGrafter"/>
</dbReference>
<dbReference type="InterPro" id="IPR059023">
    <property type="entry name" value="RNA_hel_CTD"/>
</dbReference>
<evidence type="ECO:0000256" key="4">
    <source>
        <dbReference type="ARBA" id="ARBA00022801"/>
    </source>
</evidence>
<dbReference type="InterPro" id="IPR027417">
    <property type="entry name" value="P-loop_NTPase"/>
</dbReference>
<dbReference type="GO" id="GO:0003724">
    <property type="term" value="F:RNA helicase activity"/>
    <property type="evidence" value="ECO:0007669"/>
    <property type="project" value="UniProtKB-EC"/>
</dbReference>
<dbReference type="FunFam" id="3.40.50.300:FF:001214">
    <property type="entry name" value="DExH-box ATP-dependent RNA helicase"/>
    <property type="match status" value="1"/>
</dbReference>
<dbReference type="InterPro" id="IPR056328">
    <property type="entry name" value="DSRM_DHX29"/>
</dbReference>
<evidence type="ECO:0000313" key="12">
    <source>
        <dbReference type="EMBL" id="TMW64738.1"/>
    </source>
</evidence>
<dbReference type="Pfam" id="PF00270">
    <property type="entry name" value="DEAD"/>
    <property type="match status" value="1"/>
</dbReference>
<evidence type="ECO:0000259" key="11">
    <source>
        <dbReference type="PROSITE" id="PS51194"/>
    </source>
</evidence>
<evidence type="ECO:0000259" key="9">
    <source>
        <dbReference type="PROSITE" id="PS50908"/>
    </source>
</evidence>
<dbReference type="OrthoDB" id="5600252at2759"/>
<gene>
    <name evidence="12" type="ORF">Poli38472_011618</name>
</gene>
<dbReference type="GO" id="GO:0016787">
    <property type="term" value="F:hydrolase activity"/>
    <property type="evidence" value="ECO:0007669"/>
    <property type="project" value="UniProtKB-KW"/>
</dbReference>
<dbReference type="InterPro" id="IPR056890">
    <property type="entry name" value="UBA_DHX29-like"/>
</dbReference>
<evidence type="ECO:0000313" key="13">
    <source>
        <dbReference type="Proteomes" id="UP000794436"/>
    </source>
</evidence>
<dbReference type="InterPro" id="IPR014001">
    <property type="entry name" value="Helicase_ATP-bd"/>
</dbReference>
<dbReference type="InterPro" id="IPR016135">
    <property type="entry name" value="UBQ-conjugating_enzyme/RWD"/>
</dbReference>
<accession>A0A8K1FNK9</accession>
<dbReference type="GO" id="GO:0005634">
    <property type="term" value="C:nucleus"/>
    <property type="evidence" value="ECO:0007669"/>
    <property type="project" value="TreeGrafter"/>
</dbReference>
<dbReference type="Pfam" id="PF07717">
    <property type="entry name" value="OB_NTP_bind"/>
    <property type="match status" value="1"/>
</dbReference>
<dbReference type="Pfam" id="PF24385">
    <property type="entry name" value="DSRM_DHX29"/>
    <property type="match status" value="1"/>
</dbReference>
<evidence type="ECO:0000256" key="3">
    <source>
        <dbReference type="ARBA" id="ARBA00022741"/>
    </source>
</evidence>
<evidence type="ECO:0000256" key="5">
    <source>
        <dbReference type="ARBA" id="ARBA00022806"/>
    </source>
</evidence>
<feature type="compositionally biased region" description="Basic and acidic residues" evidence="8">
    <location>
        <begin position="119"/>
        <end position="141"/>
    </location>
</feature>